<evidence type="ECO:0000313" key="2">
    <source>
        <dbReference type="Proteomes" id="UP000218334"/>
    </source>
</evidence>
<dbReference type="AlphaFoldDB" id="A0A2H3BRT6"/>
<accession>A0A2H3BRT6</accession>
<proteinExistence type="predicted"/>
<reference evidence="2" key="1">
    <citation type="journal article" date="2017" name="Nat. Ecol. Evol.">
        <title>Genome expansion and lineage-specific genetic innovations in the forest pathogenic fungi Armillaria.</title>
        <authorList>
            <person name="Sipos G."/>
            <person name="Prasanna A.N."/>
            <person name="Walter M.C."/>
            <person name="O'Connor E."/>
            <person name="Balint B."/>
            <person name="Krizsan K."/>
            <person name="Kiss B."/>
            <person name="Hess J."/>
            <person name="Varga T."/>
            <person name="Slot J."/>
            <person name="Riley R."/>
            <person name="Boka B."/>
            <person name="Rigling D."/>
            <person name="Barry K."/>
            <person name="Lee J."/>
            <person name="Mihaltcheva S."/>
            <person name="LaButti K."/>
            <person name="Lipzen A."/>
            <person name="Waldron R."/>
            <person name="Moloney N.M."/>
            <person name="Sperisen C."/>
            <person name="Kredics L."/>
            <person name="Vagvoelgyi C."/>
            <person name="Patrignani A."/>
            <person name="Fitzpatrick D."/>
            <person name="Nagy I."/>
            <person name="Doyle S."/>
            <person name="Anderson J.B."/>
            <person name="Grigoriev I.V."/>
            <person name="Gueldener U."/>
            <person name="Muensterkoetter M."/>
            <person name="Nagy L.G."/>
        </authorList>
    </citation>
    <scope>NUCLEOTIDE SEQUENCE [LARGE SCALE GENOMIC DNA]</scope>
    <source>
        <strain evidence="2">28-4</strain>
    </source>
</reference>
<keyword evidence="2" id="KW-1185">Reference proteome</keyword>
<protein>
    <submittedName>
        <fullName evidence="1">Uncharacterized protein</fullName>
    </submittedName>
</protein>
<sequence>MKLKFPEVEAPRRAAPHSFWDLNGSSMFLICPSPAVHCRSLLSPSCPMSIIPQVATSADEGWHCGAATYRLPANEVVGDVRCMRRTRMEGCMARGWETTLIIPDHPHLRTHPRIQPSLLHLPPPPSSSPAIHAHAQQITPQSLSRPSSVSLGCDDGCKSGVIGVGPGQRAVWRVRHVQACLGRQDILRRAFVFPIKHADSMALNTIVAGFIDAVWRSWGLCMREIECATLYG</sequence>
<evidence type="ECO:0000313" key="1">
    <source>
        <dbReference type="EMBL" id="PBK71664.1"/>
    </source>
</evidence>
<name>A0A2H3BRT6_9AGAR</name>
<dbReference type="Proteomes" id="UP000218334">
    <property type="component" value="Unassembled WGS sequence"/>
</dbReference>
<dbReference type="EMBL" id="KZ293423">
    <property type="protein sequence ID" value="PBK71664.1"/>
    <property type="molecule type" value="Genomic_DNA"/>
</dbReference>
<organism evidence="1 2">
    <name type="scientific">Armillaria solidipes</name>
    <dbReference type="NCBI Taxonomy" id="1076256"/>
    <lineage>
        <taxon>Eukaryota</taxon>
        <taxon>Fungi</taxon>
        <taxon>Dikarya</taxon>
        <taxon>Basidiomycota</taxon>
        <taxon>Agaricomycotina</taxon>
        <taxon>Agaricomycetes</taxon>
        <taxon>Agaricomycetidae</taxon>
        <taxon>Agaricales</taxon>
        <taxon>Marasmiineae</taxon>
        <taxon>Physalacriaceae</taxon>
        <taxon>Armillaria</taxon>
    </lineage>
</organism>
<gene>
    <name evidence="1" type="ORF">ARMSODRAFT_784445</name>
</gene>